<protein>
    <submittedName>
        <fullName evidence="2">Uncharacterized protein</fullName>
    </submittedName>
</protein>
<feature type="region of interest" description="Disordered" evidence="1">
    <location>
        <begin position="65"/>
        <end position="90"/>
    </location>
</feature>
<dbReference type="Proteomes" id="UP000301309">
    <property type="component" value="Unassembled WGS sequence"/>
</dbReference>
<dbReference type="EMBL" id="BJHW01000001">
    <property type="protein sequence ID" value="GDY51884.1"/>
    <property type="molecule type" value="Genomic_DNA"/>
</dbReference>
<organism evidence="2 3">
    <name type="scientific">Streptomyces violaceusniger</name>
    <dbReference type="NCBI Taxonomy" id="68280"/>
    <lineage>
        <taxon>Bacteria</taxon>
        <taxon>Bacillati</taxon>
        <taxon>Actinomycetota</taxon>
        <taxon>Actinomycetes</taxon>
        <taxon>Kitasatosporales</taxon>
        <taxon>Streptomycetaceae</taxon>
        <taxon>Streptomyces</taxon>
        <taxon>Streptomyces violaceusniger group</taxon>
    </lineage>
</organism>
<evidence type="ECO:0000313" key="3">
    <source>
        <dbReference type="Proteomes" id="UP000301309"/>
    </source>
</evidence>
<accession>A0A4D4KUP5</accession>
<comment type="caution">
    <text evidence="2">The sequence shown here is derived from an EMBL/GenBank/DDBJ whole genome shotgun (WGS) entry which is preliminary data.</text>
</comment>
<sequence length="90" mass="9810">MYAFTAVVPEGRRGTIDDPALPDVLAELAAARADAMDADTVNREPSIARKAIGWWQRQGWIEGDPTVGIERRPAPPDRTKALAENQITAL</sequence>
<dbReference type="RefSeq" id="WP_344598255.1">
    <property type="nucleotide sequence ID" value="NZ_BAAASO010000064.1"/>
</dbReference>
<evidence type="ECO:0000313" key="2">
    <source>
        <dbReference type="EMBL" id="GDY51884.1"/>
    </source>
</evidence>
<dbReference type="AlphaFoldDB" id="A0A4D4KUP5"/>
<feature type="compositionally biased region" description="Basic and acidic residues" evidence="1">
    <location>
        <begin position="69"/>
        <end position="81"/>
    </location>
</feature>
<keyword evidence="3" id="KW-1185">Reference proteome</keyword>
<reference evidence="2 3" key="1">
    <citation type="journal article" date="2020" name="Int. J. Syst. Evol. Microbiol.">
        <title>Reclassification of Streptomyces castelarensis and Streptomyces sporoclivatus as later heterotypic synonyms of Streptomyces antimycoticus.</title>
        <authorList>
            <person name="Komaki H."/>
            <person name="Tamura T."/>
        </authorList>
    </citation>
    <scope>NUCLEOTIDE SEQUENCE [LARGE SCALE GENOMIC DNA]</scope>
    <source>
        <strain evidence="2 3">NBRC 13459</strain>
    </source>
</reference>
<name>A0A4D4KUP5_STRVO</name>
<proteinExistence type="predicted"/>
<gene>
    <name evidence="2" type="ORF">SVIO_025070</name>
</gene>
<evidence type="ECO:0000256" key="1">
    <source>
        <dbReference type="SAM" id="MobiDB-lite"/>
    </source>
</evidence>